<dbReference type="InterPro" id="IPR026057">
    <property type="entry name" value="TBL_C"/>
</dbReference>
<dbReference type="GO" id="GO:0005794">
    <property type="term" value="C:Golgi apparatus"/>
    <property type="evidence" value="ECO:0007669"/>
    <property type="project" value="TreeGrafter"/>
</dbReference>
<dbReference type="PANTHER" id="PTHR32285">
    <property type="entry name" value="PROTEIN TRICHOME BIREFRINGENCE-LIKE 9-RELATED"/>
    <property type="match status" value="1"/>
</dbReference>
<evidence type="ECO:0000313" key="3">
    <source>
        <dbReference type="EMBL" id="KAF9680842.1"/>
    </source>
</evidence>
<dbReference type="EMBL" id="JADGMS010000006">
    <property type="protein sequence ID" value="KAF9680842.1"/>
    <property type="molecule type" value="Genomic_DNA"/>
</dbReference>
<dbReference type="PANTHER" id="PTHR32285:SF53">
    <property type="entry name" value="PROTEIN TRICHOME BIREFRINGENCE-LIKE 9"/>
    <property type="match status" value="1"/>
</dbReference>
<feature type="domain" description="Trichome birefringence-like C-terminal" evidence="2">
    <location>
        <begin position="96"/>
        <end position="183"/>
    </location>
</feature>
<protein>
    <recommendedName>
        <fullName evidence="2">Trichome birefringence-like C-terminal domain-containing protein</fullName>
    </recommendedName>
</protein>
<evidence type="ECO:0000259" key="2">
    <source>
        <dbReference type="Pfam" id="PF13839"/>
    </source>
</evidence>
<gene>
    <name evidence="3" type="ORF">SADUNF_Sadunf06G0163400</name>
</gene>
<keyword evidence="4" id="KW-1185">Reference proteome</keyword>
<dbReference type="InterPro" id="IPR029962">
    <property type="entry name" value="TBL"/>
</dbReference>
<comment type="caution">
    <text evidence="3">The sequence shown here is derived from an EMBL/GenBank/DDBJ whole genome shotgun (WGS) entry which is preliminary data.</text>
</comment>
<dbReference type="AlphaFoldDB" id="A0A835MVW4"/>
<accession>A0A835MVW4</accession>
<reference evidence="3 4" key="1">
    <citation type="submission" date="2020-10" db="EMBL/GenBank/DDBJ databases">
        <title>Plant Genome Project.</title>
        <authorList>
            <person name="Zhang R.-G."/>
        </authorList>
    </citation>
    <scope>NUCLEOTIDE SEQUENCE [LARGE SCALE GENOMIC DNA]</scope>
    <source>
        <strain evidence="3">FAFU-HL-1</strain>
        <tissue evidence="3">Leaf</tissue>
    </source>
</reference>
<evidence type="ECO:0000313" key="4">
    <source>
        <dbReference type="Proteomes" id="UP000657918"/>
    </source>
</evidence>
<dbReference type="Proteomes" id="UP000657918">
    <property type="component" value="Unassembled WGS sequence"/>
</dbReference>
<organism evidence="3 4">
    <name type="scientific">Salix dunnii</name>
    <dbReference type="NCBI Taxonomy" id="1413687"/>
    <lineage>
        <taxon>Eukaryota</taxon>
        <taxon>Viridiplantae</taxon>
        <taxon>Streptophyta</taxon>
        <taxon>Embryophyta</taxon>
        <taxon>Tracheophyta</taxon>
        <taxon>Spermatophyta</taxon>
        <taxon>Magnoliopsida</taxon>
        <taxon>eudicotyledons</taxon>
        <taxon>Gunneridae</taxon>
        <taxon>Pentapetalae</taxon>
        <taxon>rosids</taxon>
        <taxon>fabids</taxon>
        <taxon>Malpighiales</taxon>
        <taxon>Salicaceae</taxon>
        <taxon>Saliceae</taxon>
        <taxon>Salix</taxon>
    </lineage>
</organism>
<proteinExistence type="inferred from homology"/>
<evidence type="ECO:0000256" key="1">
    <source>
        <dbReference type="ARBA" id="ARBA00007727"/>
    </source>
</evidence>
<dbReference type="Pfam" id="PF13839">
    <property type="entry name" value="PC-Esterase"/>
    <property type="match status" value="1"/>
</dbReference>
<comment type="similarity">
    <text evidence="1">Belongs to the PC-esterase family. TBL subfamily.</text>
</comment>
<sequence>MLKNRGVFRLSSSTIGLHVMFCIFKFSSAEHMAVAKGTLRSQMSRMMIRMSTTALEESIPRRKLSLPEDFRRVQKGRKDVENLNWLWQPEGCGMPRNGTWDGGGRCDIDRTRDKLHNAITDRVYNQIISVVIKEMDYGDRKVQFLNITHLTQSRYGHPSRHLEPGTPVDAPQDCSHCCLPGIPYME</sequence>
<dbReference type="GO" id="GO:0016413">
    <property type="term" value="F:O-acetyltransferase activity"/>
    <property type="evidence" value="ECO:0007669"/>
    <property type="project" value="InterPro"/>
</dbReference>
<dbReference type="OrthoDB" id="630188at2759"/>
<name>A0A835MVW4_9ROSI</name>